<dbReference type="InterPro" id="IPR001670">
    <property type="entry name" value="ADH_Fe/GldA"/>
</dbReference>
<feature type="region of interest" description="Disordered" evidence="4">
    <location>
        <begin position="1"/>
        <end position="54"/>
    </location>
</feature>
<protein>
    <submittedName>
        <fullName evidence="7">Iron-containing alcohol dehydrogenase</fullName>
    </submittedName>
</protein>
<dbReference type="InterPro" id="IPR039697">
    <property type="entry name" value="Alcohol_dehydrogenase_Fe"/>
</dbReference>
<dbReference type="InterPro" id="IPR018211">
    <property type="entry name" value="ADH_Fe_CS"/>
</dbReference>
<evidence type="ECO:0000256" key="3">
    <source>
        <dbReference type="ARBA" id="ARBA00023027"/>
    </source>
</evidence>
<keyword evidence="2" id="KW-0560">Oxidoreductase</keyword>
<dbReference type="KEGG" id="lyd:D7I47_04655"/>
<dbReference type="AlphaFoldDB" id="A0A387BGI6"/>
<feature type="domain" description="Fe-containing alcohol dehydrogenase-like C-terminal" evidence="6">
    <location>
        <begin position="250"/>
        <end position="459"/>
    </location>
</feature>
<dbReference type="GO" id="GO:0046872">
    <property type="term" value="F:metal ion binding"/>
    <property type="evidence" value="ECO:0007669"/>
    <property type="project" value="InterPro"/>
</dbReference>
<name>A0A387BGI6_9MICO</name>
<dbReference type="InterPro" id="IPR056798">
    <property type="entry name" value="ADH_Fe_C"/>
</dbReference>
<dbReference type="GO" id="GO:0004022">
    <property type="term" value="F:alcohol dehydrogenase (NAD+) activity"/>
    <property type="evidence" value="ECO:0007669"/>
    <property type="project" value="UniProtKB-ARBA"/>
</dbReference>
<evidence type="ECO:0000313" key="7">
    <source>
        <dbReference type="EMBL" id="AYF97620.1"/>
    </source>
</evidence>
<gene>
    <name evidence="7" type="ORF">D7I47_04655</name>
</gene>
<dbReference type="Gene3D" id="1.20.1090.10">
    <property type="entry name" value="Dehydroquinate synthase-like - alpha domain"/>
    <property type="match status" value="1"/>
</dbReference>
<comment type="similarity">
    <text evidence="1">Belongs to the iron-containing alcohol dehydrogenase family.</text>
</comment>
<accession>A0A387BGI6</accession>
<evidence type="ECO:0000256" key="1">
    <source>
        <dbReference type="ARBA" id="ARBA00007358"/>
    </source>
</evidence>
<sequence>MRRRSRHPRARGELPQGQLGPVGGEGVEQLEGARQHRRRPVPSRGTPPGLGLGLRRRIGDVIQTTAGTLRLPPRIHVGEGARAQLPRLLAEFGSRVFAIVDPFVATTPAFAGIRRALEEGGAAVTLVTEVQPELPVASLDALAARAREAAPDVILAIGGGSVLDAAKVVALLAAYEGPLSRYYGENLVPGPVTPVVAVPTTAGTGSEATPVAVVTDPDRELKVGVSSPHLVPAAAIVDAELTLGAPAGVTAASGIDALVHLAESYTAAPVEPVWDAVLPVFTGRNVFSDVTALDAAARIGRWLPVAVVEPDHREARRHLAYASLVGGMSFGPTGTHLSHALQYPIGALTHTAHGVGTGLLLPYVLDAIRVDEEAAARIAELGAALGSTAASESARVDDAVTITAELGRRIGLPPSLAALGLDAAELPRVAELGLASRRLVAMSPVPADAAFLLEILTRAHEGALAERSTR</sequence>
<evidence type="ECO:0000256" key="4">
    <source>
        <dbReference type="SAM" id="MobiDB-lite"/>
    </source>
</evidence>
<evidence type="ECO:0000259" key="6">
    <source>
        <dbReference type="Pfam" id="PF25137"/>
    </source>
</evidence>
<dbReference type="PANTHER" id="PTHR11496:SF102">
    <property type="entry name" value="ALCOHOL DEHYDROGENASE 4"/>
    <property type="match status" value="1"/>
</dbReference>
<dbReference type="Proteomes" id="UP000278886">
    <property type="component" value="Chromosome"/>
</dbReference>
<organism evidence="7 8">
    <name type="scientific">Protaetiibacter intestinalis</name>
    <dbReference type="NCBI Taxonomy" id="2419774"/>
    <lineage>
        <taxon>Bacteria</taxon>
        <taxon>Bacillati</taxon>
        <taxon>Actinomycetota</taxon>
        <taxon>Actinomycetes</taxon>
        <taxon>Micrococcales</taxon>
        <taxon>Microbacteriaceae</taxon>
        <taxon>Protaetiibacter</taxon>
    </lineage>
</organism>
<reference evidence="8" key="1">
    <citation type="submission" date="2018-09" db="EMBL/GenBank/DDBJ databases">
        <title>Genome sequencing of strain 2DFWR-13.</title>
        <authorList>
            <person name="Heo J."/>
            <person name="Kim S.-J."/>
            <person name="Kwon S.-W."/>
        </authorList>
    </citation>
    <scope>NUCLEOTIDE SEQUENCE [LARGE SCALE GENOMIC DNA]</scope>
    <source>
        <strain evidence="8">2DFWR-13</strain>
    </source>
</reference>
<proteinExistence type="inferred from homology"/>
<evidence type="ECO:0000259" key="5">
    <source>
        <dbReference type="Pfam" id="PF00465"/>
    </source>
</evidence>
<dbReference type="Pfam" id="PF25137">
    <property type="entry name" value="ADH_Fe_C"/>
    <property type="match status" value="1"/>
</dbReference>
<dbReference type="FunFam" id="3.40.50.1970:FF:000003">
    <property type="entry name" value="Alcohol dehydrogenase, iron-containing"/>
    <property type="match status" value="1"/>
</dbReference>
<dbReference type="Gene3D" id="3.40.50.1970">
    <property type="match status" value="1"/>
</dbReference>
<dbReference type="SUPFAM" id="SSF56796">
    <property type="entry name" value="Dehydroquinate synthase-like"/>
    <property type="match status" value="1"/>
</dbReference>
<evidence type="ECO:0000313" key="8">
    <source>
        <dbReference type="Proteomes" id="UP000278886"/>
    </source>
</evidence>
<keyword evidence="8" id="KW-1185">Reference proteome</keyword>
<dbReference type="EMBL" id="CP032630">
    <property type="protein sequence ID" value="AYF97620.1"/>
    <property type="molecule type" value="Genomic_DNA"/>
</dbReference>
<dbReference type="Pfam" id="PF00465">
    <property type="entry name" value="Fe-ADH"/>
    <property type="match status" value="1"/>
</dbReference>
<dbReference type="PANTHER" id="PTHR11496">
    <property type="entry name" value="ALCOHOL DEHYDROGENASE"/>
    <property type="match status" value="1"/>
</dbReference>
<dbReference type="PROSITE" id="PS00913">
    <property type="entry name" value="ADH_IRON_1"/>
    <property type="match status" value="1"/>
</dbReference>
<evidence type="ECO:0000256" key="2">
    <source>
        <dbReference type="ARBA" id="ARBA00023002"/>
    </source>
</evidence>
<feature type="domain" description="Alcohol dehydrogenase iron-type/glycerol dehydrogenase GldA" evidence="5">
    <location>
        <begin position="72"/>
        <end position="238"/>
    </location>
</feature>
<keyword evidence="3" id="KW-0520">NAD</keyword>